<dbReference type="PANTHER" id="PTHR33452">
    <property type="entry name" value="OXIDOREDUCTASE CATD-RELATED"/>
    <property type="match status" value="1"/>
</dbReference>
<comment type="similarity">
    <text evidence="2">Belongs to the DoxX family.</text>
</comment>
<proteinExistence type="inferred from homology"/>
<dbReference type="InterPro" id="IPR032808">
    <property type="entry name" value="DoxX"/>
</dbReference>
<dbReference type="PANTHER" id="PTHR33452:SF1">
    <property type="entry name" value="INNER MEMBRANE PROTEIN YPHA-RELATED"/>
    <property type="match status" value="1"/>
</dbReference>
<evidence type="ECO:0000256" key="7">
    <source>
        <dbReference type="SAM" id="Phobius"/>
    </source>
</evidence>
<comment type="caution">
    <text evidence="8">The sequence shown here is derived from an EMBL/GenBank/DDBJ whole genome shotgun (WGS) entry which is preliminary data.</text>
</comment>
<reference evidence="9" key="1">
    <citation type="journal article" date="2019" name="Int. J. Syst. Evol. Microbiol.">
        <title>The Global Catalogue of Microorganisms (GCM) 10K type strain sequencing project: providing services to taxonomists for standard genome sequencing and annotation.</title>
        <authorList>
            <consortium name="The Broad Institute Genomics Platform"/>
            <consortium name="The Broad Institute Genome Sequencing Center for Infectious Disease"/>
            <person name="Wu L."/>
            <person name="Ma J."/>
        </authorList>
    </citation>
    <scope>NUCLEOTIDE SEQUENCE [LARGE SCALE GENOMIC DNA]</scope>
    <source>
        <strain evidence="9">CGMCC 1.15353</strain>
    </source>
</reference>
<keyword evidence="4 7" id="KW-0812">Transmembrane</keyword>
<feature type="transmembrane region" description="Helical" evidence="7">
    <location>
        <begin position="46"/>
        <end position="67"/>
    </location>
</feature>
<evidence type="ECO:0000313" key="8">
    <source>
        <dbReference type="EMBL" id="GGD14369.1"/>
    </source>
</evidence>
<keyword evidence="5 7" id="KW-1133">Transmembrane helix</keyword>
<evidence type="ECO:0000256" key="5">
    <source>
        <dbReference type="ARBA" id="ARBA00022989"/>
    </source>
</evidence>
<protein>
    <submittedName>
        <fullName evidence="8">Quinol oxidase</fullName>
    </submittedName>
</protein>
<dbReference type="Proteomes" id="UP000642571">
    <property type="component" value="Unassembled WGS sequence"/>
</dbReference>
<dbReference type="RefSeq" id="WP_188653784.1">
    <property type="nucleotide sequence ID" value="NZ_BMIN01000009.1"/>
</dbReference>
<accession>A0ABQ1Q6M4</accession>
<dbReference type="EMBL" id="BMIN01000009">
    <property type="protein sequence ID" value="GGD14369.1"/>
    <property type="molecule type" value="Genomic_DNA"/>
</dbReference>
<keyword evidence="3" id="KW-1003">Cell membrane</keyword>
<comment type="subcellular location">
    <subcellularLocation>
        <location evidence="1">Cell membrane</location>
        <topology evidence="1">Multi-pass membrane protein</topology>
    </subcellularLocation>
</comment>
<keyword evidence="9" id="KW-1185">Reference proteome</keyword>
<dbReference type="InterPro" id="IPR051907">
    <property type="entry name" value="DoxX-like_oxidoreductase"/>
</dbReference>
<evidence type="ECO:0000313" key="9">
    <source>
        <dbReference type="Proteomes" id="UP000642571"/>
    </source>
</evidence>
<feature type="transmembrane region" description="Helical" evidence="7">
    <location>
        <begin position="74"/>
        <end position="94"/>
    </location>
</feature>
<evidence type="ECO:0000256" key="3">
    <source>
        <dbReference type="ARBA" id="ARBA00022475"/>
    </source>
</evidence>
<evidence type="ECO:0000256" key="4">
    <source>
        <dbReference type="ARBA" id="ARBA00022692"/>
    </source>
</evidence>
<evidence type="ECO:0000256" key="6">
    <source>
        <dbReference type="ARBA" id="ARBA00023136"/>
    </source>
</evidence>
<gene>
    <name evidence="8" type="ORF">GCM10011389_22510</name>
</gene>
<evidence type="ECO:0000256" key="1">
    <source>
        <dbReference type="ARBA" id="ARBA00004651"/>
    </source>
</evidence>
<feature type="transmembrane region" description="Helical" evidence="7">
    <location>
        <begin position="7"/>
        <end position="26"/>
    </location>
</feature>
<sequence>MDKKIGWGLFVGRVILGVIMMAHGFQKLGHMENTVQVFSKLGQPEWLAYVTAVIEAVGGLSLLVGLFVVPSAILLGLTMVGAIVLVKLPAGLIGGFEFPLALLGLSIILAVTGSDKLSVSHLINNKSGLK</sequence>
<name>A0ABQ1Q6M4_9BACI</name>
<keyword evidence="6 7" id="KW-0472">Membrane</keyword>
<evidence type="ECO:0000256" key="2">
    <source>
        <dbReference type="ARBA" id="ARBA00006679"/>
    </source>
</evidence>
<organism evidence="8 9">
    <name type="scientific">Pontibacillus salipaludis</name>
    <dbReference type="NCBI Taxonomy" id="1697394"/>
    <lineage>
        <taxon>Bacteria</taxon>
        <taxon>Bacillati</taxon>
        <taxon>Bacillota</taxon>
        <taxon>Bacilli</taxon>
        <taxon>Bacillales</taxon>
        <taxon>Bacillaceae</taxon>
        <taxon>Pontibacillus</taxon>
    </lineage>
</organism>
<dbReference type="Pfam" id="PF07681">
    <property type="entry name" value="DoxX"/>
    <property type="match status" value="1"/>
</dbReference>